<dbReference type="PANTHER" id="PTHR11022">
    <property type="entry name" value="PEPTIDOGLYCAN RECOGNITION PROTEIN"/>
    <property type="match status" value="1"/>
</dbReference>
<accession>A0ABP6SAJ8</accession>
<dbReference type="RefSeq" id="WP_345036842.1">
    <property type="nucleotide sequence ID" value="NZ_BAAAYL010000001.1"/>
</dbReference>
<evidence type="ECO:0000259" key="4">
    <source>
        <dbReference type="SMART" id="SM00701"/>
    </source>
</evidence>
<evidence type="ECO:0000313" key="5">
    <source>
        <dbReference type="EMBL" id="GAA3372188.1"/>
    </source>
</evidence>
<name>A0ABP6SAJ8_9ACTN</name>
<dbReference type="InterPro" id="IPR015510">
    <property type="entry name" value="PGRP"/>
</dbReference>
<dbReference type="Proteomes" id="UP001499990">
    <property type="component" value="Unassembled WGS sequence"/>
</dbReference>
<dbReference type="SMART" id="SM00701">
    <property type="entry name" value="PGRP"/>
    <property type="match status" value="1"/>
</dbReference>
<evidence type="ECO:0000256" key="2">
    <source>
        <dbReference type="SAM" id="MobiDB-lite"/>
    </source>
</evidence>
<feature type="domain" description="Peptidoglycan recognition protein family" evidence="4">
    <location>
        <begin position="290"/>
        <end position="438"/>
    </location>
</feature>
<protein>
    <submittedName>
        <fullName evidence="5">N-acetylmuramoyl-L-alanine amidase</fullName>
    </submittedName>
</protein>
<feature type="compositionally biased region" description="Low complexity" evidence="2">
    <location>
        <begin position="193"/>
        <end position="202"/>
    </location>
</feature>
<keyword evidence="6" id="KW-1185">Reference proteome</keyword>
<dbReference type="Gene3D" id="3.40.80.10">
    <property type="entry name" value="Peptidoglycan recognition protein-like"/>
    <property type="match status" value="1"/>
</dbReference>
<keyword evidence="3" id="KW-0732">Signal</keyword>
<sequence length="484" mass="49675">MRAILASSIGVACTASLVLPIAAASARYTAADARPAAIEPASGSTQSLRLISLGAGSDRAMVPGVGLPVREVRPFSLVGLVWDDANAELHGTVQVRTRAMDSGAWSGWQSVETHTHEDAADPGPAERSSRPIRGGTAPLWVGASDAVEVRVRPQPAGLGRAVARDPLPEGLRLDLVDPGVEPVKDAPVKDAPAGSASAEGISAGSASAEGISARSVPARGAPADTPKASLLSPGDAASSAVNARLAPLGATVIPAASKARTQAELLDSWGGPGVAPGAQPATGPFIGPRPSIITRKGWGADETLRAQSFVYTNSVKVAFVHHTASGNDYTCAEAPSVLRSIYRYHVVSMGWRDIGYNFVVDKCGNIYEGRAGGVDEPVMGAHTFGFNSNSMGIAVLGTHSSSSPSQETVDAISELTAWKLGLHGGNPEGRASLTSAGGKYAKGAVVKFNVISGHKDGYATACPGELLYEQLGKTRTDSARLQGR</sequence>
<feature type="signal peptide" evidence="3">
    <location>
        <begin position="1"/>
        <end position="30"/>
    </location>
</feature>
<feature type="chain" id="PRO_5047004866" evidence="3">
    <location>
        <begin position="31"/>
        <end position="484"/>
    </location>
</feature>
<evidence type="ECO:0000256" key="1">
    <source>
        <dbReference type="ARBA" id="ARBA00007553"/>
    </source>
</evidence>
<dbReference type="InterPro" id="IPR036505">
    <property type="entry name" value="Amidase/PGRP_sf"/>
</dbReference>
<comment type="caution">
    <text evidence="5">The sequence shown here is derived from an EMBL/GenBank/DDBJ whole genome shotgun (WGS) entry which is preliminary data.</text>
</comment>
<dbReference type="CDD" id="cd06583">
    <property type="entry name" value="PGRP"/>
    <property type="match status" value="1"/>
</dbReference>
<proteinExistence type="inferred from homology"/>
<feature type="region of interest" description="Disordered" evidence="2">
    <location>
        <begin position="180"/>
        <end position="202"/>
    </location>
</feature>
<dbReference type="InterPro" id="IPR006619">
    <property type="entry name" value="PGRP_domain_met/bac"/>
</dbReference>
<comment type="similarity">
    <text evidence="1">Belongs to the N-acetylmuramoyl-L-alanine amidase 2 family.</text>
</comment>
<gene>
    <name evidence="5" type="ORF">GCM10020367_26110</name>
</gene>
<dbReference type="PANTHER" id="PTHR11022:SF41">
    <property type="entry name" value="PEPTIDOGLYCAN-RECOGNITION PROTEIN LC-RELATED"/>
    <property type="match status" value="1"/>
</dbReference>
<organism evidence="5 6">
    <name type="scientific">Streptomyces sannanensis</name>
    <dbReference type="NCBI Taxonomy" id="285536"/>
    <lineage>
        <taxon>Bacteria</taxon>
        <taxon>Bacillati</taxon>
        <taxon>Actinomycetota</taxon>
        <taxon>Actinomycetes</taxon>
        <taxon>Kitasatosporales</taxon>
        <taxon>Streptomycetaceae</taxon>
        <taxon>Streptomyces</taxon>
    </lineage>
</organism>
<feature type="region of interest" description="Disordered" evidence="2">
    <location>
        <begin position="113"/>
        <end position="135"/>
    </location>
</feature>
<dbReference type="Pfam" id="PF01510">
    <property type="entry name" value="Amidase_2"/>
    <property type="match status" value="1"/>
</dbReference>
<reference evidence="6" key="1">
    <citation type="journal article" date="2019" name="Int. J. Syst. Evol. Microbiol.">
        <title>The Global Catalogue of Microorganisms (GCM) 10K type strain sequencing project: providing services to taxonomists for standard genome sequencing and annotation.</title>
        <authorList>
            <consortium name="The Broad Institute Genomics Platform"/>
            <consortium name="The Broad Institute Genome Sequencing Center for Infectious Disease"/>
            <person name="Wu L."/>
            <person name="Ma J."/>
        </authorList>
    </citation>
    <scope>NUCLEOTIDE SEQUENCE [LARGE SCALE GENOMIC DNA]</scope>
    <source>
        <strain evidence="6">JCM 9651</strain>
    </source>
</reference>
<dbReference type="EMBL" id="BAAAYL010000001">
    <property type="protein sequence ID" value="GAA3372188.1"/>
    <property type="molecule type" value="Genomic_DNA"/>
</dbReference>
<dbReference type="SUPFAM" id="SSF55846">
    <property type="entry name" value="N-acetylmuramoyl-L-alanine amidase-like"/>
    <property type="match status" value="1"/>
</dbReference>
<evidence type="ECO:0000313" key="6">
    <source>
        <dbReference type="Proteomes" id="UP001499990"/>
    </source>
</evidence>
<dbReference type="InterPro" id="IPR002502">
    <property type="entry name" value="Amidase_domain"/>
</dbReference>
<evidence type="ECO:0000256" key="3">
    <source>
        <dbReference type="SAM" id="SignalP"/>
    </source>
</evidence>